<organism evidence="1 2">
    <name type="scientific">Acaromyces ingoldii</name>
    <dbReference type="NCBI Taxonomy" id="215250"/>
    <lineage>
        <taxon>Eukaryota</taxon>
        <taxon>Fungi</taxon>
        <taxon>Dikarya</taxon>
        <taxon>Basidiomycota</taxon>
        <taxon>Ustilaginomycotina</taxon>
        <taxon>Exobasidiomycetes</taxon>
        <taxon>Exobasidiales</taxon>
        <taxon>Cryptobasidiaceae</taxon>
        <taxon>Acaromyces</taxon>
    </lineage>
</organism>
<accession>A0A316YAR9</accession>
<evidence type="ECO:0000313" key="2">
    <source>
        <dbReference type="Proteomes" id="UP000245768"/>
    </source>
</evidence>
<sequence length="59" mass="7044">MYEQTFGRRPNEECRREMIDGERIDSGDRRPCLDVQLIDKSMQPFCIRWVDKVIEVVAL</sequence>
<name>A0A316YAR9_9BASI</name>
<reference evidence="1 2" key="1">
    <citation type="journal article" date="2018" name="Mol. Biol. Evol.">
        <title>Broad Genomic Sampling Reveals a Smut Pathogenic Ancestry of the Fungal Clade Ustilaginomycotina.</title>
        <authorList>
            <person name="Kijpornyongpan T."/>
            <person name="Mondo S.J."/>
            <person name="Barry K."/>
            <person name="Sandor L."/>
            <person name="Lee J."/>
            <person name="Lipzen A."/>
            <person name="Pangilinan J."/>
            <person name="LaButti K."/>
            <person name="Hainaut M."/>
            <person name="Henrissat B."/>
            <person name="Grigoriev I.V."/>
            <person name="Spatafora J.W."/>
            <person name="Aime M.C."/>
        </authorList>
    </citation>
    <scope>NUCLEOTIDE SEQUENCE [LARGE SCALE GENOMIC DNA]</scope>
    <source>
        <strain evidence="1 2">MCA 4198</strain>
    </source>
</reference>
<dbReference type="AlphaFoldDB" id="A0A316YAR9"/>
<protein>
    <submittedName>
        <fullName evidence="1">Uncharacterized protein</fullName>
    </submittedName>
</protein>
<evidence type="ECO:0000313" key="1">
    <source>
        <dbReference type="EMBL" id="PWN86452.1"/>
    </source>
</evidence>
<dbReference type="InParanoid" id="A0A316YAR9"/>
<dbReference type="EMBL" id="KZ819648">
    <property type="protein sequence ID" value="PWN86452.1"/>
    <property type="molecule type" value="Genomic_DNA"/>
</dbReference>
<gene>
    <name evidence="1" type="ORF">FA10DRAFT_270223</name>
</gene>
<dbReference type="RefSeq" id="XP_025373650.1">
    <property type="nucleotide sequence ID" value="XM_025523045.1"/>
</dbReference>
<dbReference type="Proteomes" id="UP000245768">
    <property type="component" value="Unassembled WGS sequence"/>
</dbReference>
<dbReference type="GeneID" id="37044961"/>
<keyword evidence="2" id="KW-1185">Reference proteome</keyword>
<proteinExistence type="predicted"/>